<dbReference type="InterPro" id="IPR016181">
    <property type="entry name" value="Acyl_CoA_acyltransferase"/>
</dbReference>
<dbReference type="KEGG" id="saca:FFV09_10080"/>
<dbReference type="PANTHER" id="PTHR43877">
    <property type="entry name" value="AMINOALKYLPHOSPHONATE N-ACETYLTRANSFERASE-RELATED-RELATED"/>
    <property type="match status" value="1"/>
</dbReference>
<dbReference type="GO" id="GO:0016747">
    <property type="term" value="F:acyltransferase activity, transferring groups other than amino-acyl groups"/>
    <property type="evidence" value="ECO:0007669"/>
    <property type="project" value="InterPro"/>
</dbReference>
<organism evidence="4 5">
    <name type="scientific">Saccharibacillus brassicae</name>
    <dbReference type="NCBI Taxonomy" id="2583377"/>
    <lineage>
        <taxon>Bacteria</taxon>
        <taxon>Bacillati</taxon>
        <taxon>Bacillota</taxon>
        <taxon>Bacilli</taxon>
        <taxon>Bacillales</taxon>
        <taxon>Paenibacillaceae</taxon>
        <taxon>Saccharibacillus</taxon>
    </lineage>
</organism>
<dbReference type="CDD" id="cd04301">
    <property type="entry name" value="NAT_SF"/>
    <property type="match status" value="2"/>
</dbReference>
<keyword evidence="1 4" id="KW-0808">Transferase</keyword>
<dbReference type="AlphaFoldDB" id="A0A4Y6UX39"/>
<feature type="domain" description="N-acetyltransferase" evidence="3">
    <location>
        <begin position="1"/>
        <end position="145"/>
    </location>
</feature>
<protein>
    <submittedName>
        <fullName evidence="4">GNAT family N-acetyltransferase</fullName>
    </submittedName>
</protein>
<dbReference type="OrthoDB" id="2609247at2"/>
<evidence type="ECO:0000313" key="5">
    <source>
        <dbReference type="Proteomes" id="UP000316968"/>
    </source>
</evidence>
<dbReference type="SUPFAM" id="SSF55729">
    <property type="entry name" value="Acyl-CoA N-acyltransferases (Nat)"/>
    <property type="match status" value="2"/>
</dbReference>
<dbReference type="Pfam" id="PF00583">
    <property type="entry name" value="Acetyltransf_1"/>
    <property type="match status" value="2"/>
</dbReference>
<gene>
    <name evidence="4" type="ORF">FFV09_10080</name>
</gene>
<evidence type="ECO:0000256" key="1">
    <source>
        <dbReference type="ARBA" id="ARBA00022679"/>
    </source>
</evidence>
<dbReference type="Proteomes" id="UP000316968">
    <property type="component" value="Chromosome"/>
</dbReference>
<keyword evidence="2" id="KW-0012">Acyltransferase</keyword>
<proteinExistence type="predicted"/>
<name>A0A4Y6UX39_SACBS</name>
<keyword evidence="5" id="KW-1185">Reference proteome</keyword>
<feature type="domain" description="N-acetyltransferase" evidence="3">
    <location>
        <begin position="153"/>
        <end position="288"/>
    </location>
</feature>
<dbReference type="Gene3D" id="3.40.630.30">
    <property type="match status" value="2"/>
</dbReference>
<dbReference type="InterPro" id="IPR050832">
    <property type="entry name" value="Bact_Acetyltransf"/>
</dbReference>
<sequence length="288" mass="31875">MKLQAFQGTLPESWTKFVLPEAKALVPALAHDCLAVGAADGERPLGLVIVRRAAGDETAHVVSLVVAEEVRRSGIGRHLLAGLGNLLAANGIRFLAVEYMAGDNDPGDVGSFLQSAGFAPPILGVAVWNGPLNIFSDLPWIRRMPLPSRLSVEPWSALTPEQHAAVRSGEGDWYPAILSPLIDTEGVDRERSLLLRDGQRVVGWMIVEPFDERTLTFTSMFVHETYRRKGRGIALMAEAFRRFLTDERYTEGIFCVEGDNADMRAFMHKHLSHPSIQENGMWRTFKSL</sequence>
<evidence type="ECO:0000256" key="2">
    <source>
        <dbReference type="ARBA" id="ARBA00023315"/>
    </source>
</evidence>
<reference evidence="4 5" key="1">
    <citation type="submission" date="2019-06" db="EMBL/GenBank/DDBJ databases">
        <title>Saccharibacillus brassicae sp. nov., an endophytic bacterium isolated from Chinese cabbage seeds (Brassica pekinensis).</title>
        <authorList>
            <person name="Jiang L."/>
            <person name="Lee J."/>
            <person name="Kim S.W."/>
        </authorList>
    </citation>
    <scope>NUCLEOTIDE SEQUENCE [LARGE SCALE GENOMIC DNA]</scope>
    <source>
        <strain evidence="5">KCTC 43072 / ATSA2</strain>
    </source>
</reference>
<dbReference type="InterPro" id="IPR000182">
    <property type="entry name" value="GNAT_dom"/>
</dbReference>
<evidence type="ECO:0000313" key="4">
    <source>
        <dbReference type="EMBL" id="QDH21170.1"/>
    </source>
</evidence>
<dbReference type="EMBL" id="CP041217">
    <property type="protein sequence ID" value="QDH21170.1"/>
    <property type="molecule type" value="Genomic_DNA"/>
</dbReference>
<accession>A0A4Y6UX39</accession>
<evidence type="ECO:0000259" key="3">
    <source>
        <dbReference type="PROSITE" id="PS51186"/>
    </source>
</evidence>
<dbReference type="PROSITE" id="PS51186">
    <property type="entry name" value="GNAT"/>
    <property type="match status" value="2"/>
</dbReference>
<dbReference type="RefSeq" id="WP_141447717.1">
    <property type="nucleotide sequence ID" value="NZ_CP041217.1"/>
</dbReference>